<keyword evidence="2" id="KW-0238">DNA-binding</keyword>
<evidence type="ECO:0000256" key="2">
    <source>
        <dbReference type="ARBA" id="ARBA00023125"/>
    </source>
</evidence>
<organism evidence="5 6">
    <name type="scientific">Sphingomonas sanxanigenens</name>
    <dbReference type="NCBI Taxonomy" id="397260"/>
    <lineage>
        <taxon>Bacteria</taxon>
        <taxon>Pseudomonadati</taxon>
        <taxon>Pseudomonadota</taxon>
        <taxon>Alphaproteobacteria</taxon>
        <taxon>Sphingomonadales</taxon>
        <taxon>Sphingomonadaceae</taxon>
        <taxon>Sphingomonas</taxon>
    </lineage>
</organism>
<dbReference type="PRINTS" id="PR00598">
    <property type="entry name" value="HTHMARR"/>
</dbReference>
<dbReference type="Proteomes" id="UP000249066">
    <property type="component" value="Unassembled WGS sequence"/>
</dbReference>
<dbReference type="EMBL" id="QFNN01000019">
    <property type="protein sequence ID" value="PZO90839.1"/>
    <property type="molecule type" value="Genomic_DNA"/>
</dbReference>
<dbReference type="AlphaFoldDB" id="A0A2W5AEY2"/>
<proteinExistence type="predicted"/>
<dbReference type="InterPro" id="IPR000835">
    <property type="entry name" value="HTH_MarR-typ"/>
</dbReference>
<keyword evidence="3" id="KW-0804">Transcription</keyword>
<feature type="domain" description="HTH marR-type" evidence="4">
    <location>
        <begin position="7"/>
        <end position="140"/>
    </location>
</feature>
<dbReference type="GO" id="GO:0003700">
    <property type="term" value="F:DNA-binding transcription factor activity"/>
    <property type="evidence" value="ECO:0007669"/>
    <property type="project" value="InterPro"/>
</dbReference>
<name>A0A2W5AEY2_9SPHN</name>
<comment type="caution">
    <text evidence="5">The sequence shown here is derived from an EMBL/GenBank/DDBJ whole genome shotgun (WGS) entry which is preliminary data.</text>
</comment>
<evidence type="ECO:0000256" key="1">
    <source>
        <dbReference type="ARBA" id="ARBA00023015"/>
    </source>
</evidence>
<dbReference type="PANTHER" id="PTHR42756">
    <property type="entry name" value="TRANSCRIPTIONAL REGULATOR, MARR"/>
    <property type="match status" value="1"/>
</dbReference>
<reference evidence="5 6" key="1">
    <citation type="submission" date="2017-08" db="EMBL/GenBank/DDBJ databases">
        <title>Infants hospitalized years apart are colonized by the same room-sourced microbial strains.</title>
        <authorList>
            <person name="Brooks B."/>
            <person name="Olm M.R."/>
            <person name="Firek B.A."/>
            <person name="Baker R."/>
            <person name="Thomas B.C."/>
            <person name="Morowitz M.J."/>
            <person name="Banfield J.F."/>
        </authorList>
    </citation>
    <scope>NUCLEOTIDE SEQUENCE [LARGE SCALE GENOMIC DNA]</scope>
    <source>
        <strain evidence="5">S2_018_000_R2_101</strain>
    </source>
</reference>
<accession>A0A2W5AEY2</accession>
<dbReference type="Pfam" id="PF12802">
    <property type="entry name" value="MarR_2"/>
    <property type="match status" value="1"/>
</dbReference>
<dbReference type="SMART" id="SM00347">
    <property type="entry name" value="HTH_MARR"/>
    <property type="match status" value="1"/>
</dbReference>
<dbReference type="PROSITE" id="PS01117">
    <property type="entry name" value="HTH_MARR_1"/>
    <property type="match status" value="1"/>
</dbReference>
<keyword evidence="1" id="KW-0805">Transcription regulation</keyword>
<dbReference type="InterPro" id="IPR036388">
    <property type="entry name" value="WH-like_DNA-bd_sf"/>
</dbReference>
<dbReference type="PANTHER" id="PTHR42756:SF1">
    <property type="entry name" value="TRANSCRIPTIONAL REPRESSOR OF EMRAB OPERON"/>
    <property type="match status" value="1"/>
</dbReference>
<dbReference type="InterPro" id="IPR036390">
    <property type="entry name" value="WH_DNA-bd_sf"/>
</dbReference>
<dbReference type="InterPro" id="IPR023187">
    <property type="entry name" value="Tscrpt_reg_MarR-type_CS"/>
</dbReference>
<dbReference type="PROSITE" id="PS50995">
    <property type="entry name" value="HTH_MARR_2"/>
    <property type="match status" value="1"/>
</dbReference>
<evidence type="ECO:0000256" key="3">
    <source>
        <dbReference type="ARBA" id="ARBA00023163"/>
    </source>
</evidence>
<evidence type="ECO:0000313" key="5">
    <source>
        <dbReference type="EMBL" id="PZO90839.1"/>
    </source>
</evidence>
<gene>
    <name evidence="5" type="ORF">DI623_05295</name>
</gene>
<evidence type="ECO:0000259" key="4">
    <source>
        <dbReference type="PROSITE" id="PS50995"/>
    </source>
</evidence>
<evidence type="ECO:0000313" key="6">
    <source>
        <dbReference type="Proteomes" id="UP000249066"/>
    </source>
</evidence>
<dbReference type="SUPFAM" id="SSF46785">
    <property type="entry name" value="Winged helix' DNA-binding domain"/>
    <property type="match status" value="1"/>
</dbReference>
<dbReference type="Gene3D" id="1.10.10.10">
    <property type="entry name" value="Winged helix-like DNA-binding domain superfamily/Winged helix DNA-binding domain"/>
    <property type="match status" value="1"/>
</dbReference>
<sequence length="147" mass="16441">MQRSRIEREVAQRMVQISKAWRQLANLALVEQRVSNTTGWCLIYLDRLGPDVRQIDLAREIDISQPSLVRALDQLETAGLVERVPHPEDRRSNQLALTEAGKALVGEIEAKLRTLRGILLEGASDADIDATLRVLRTVGDHIAAERA</sequence>
<dbReference type="GO" id="GO:0003677">
    <property type="term" value="F:DNA binding"/>
    <property type="evidence" value="ECO:0007669"/>
    <property type="project" value="UniProtKB-KW"/>
</dbReference>
<protein>
    <submittedName>
        <fullName evidence="5">MarR family transcriptional regulator</fullName>
    </submittedName>
</protein>